<gene>
    <name evidence="1" type="ORF">H5985_04465</name>
</gene>
<sequence>MRAYSLETLESTERLLHRWLRENHKLKDLYVLYEIIDRNTDVFPALEDLKFSYGIRLPFKRKDLLKWLPKDLGKCEADGSQQVFFYISDMAKRRREEERKRLESNP</sequence>
<accession>A0ABS2GST4</accession>
<dbReference type="Proteomes" id="UP000777002">
    <property type="component" value="Unassembled WGS sequence"/>
</dbReference>
<evidence type="ECO:0000313" key="1">
    <source>
        <dbReference type="EMBL" id="MBM6928521.1"/>
    </source>
</evidence>
<name>A0ABS2GST4_9BURK</name>
<dbReference type="RefSeq" id="WP_205050118.1">
    <property type="nucleotide sequence ID" value="NZ_JACJKX010000006.1"/>
</dbReference>
<comment type="caution">
    <text evidence="1">The sequence shown here is derived from an EMBL/GenBank/DDBJ whole genome shotgun (WGS) entry which is preliminary data.</text>
</comment>
<dbReference type="EMBL" id="JACJKX010000006">
    <property type="protein sequence ID" value="MBM6928521.1"/>
    <property type="molecule type" value="Genomic_DNA"/>
</dbReference>
<keyword evidence="2" id="KW-1185">Reference proteome</keyword>
<protein>
    <submittedName>
        <fullName evidence="1">Uncharacterized protein</fullName>
    </submittedName>
</protein>
<organism evidence="1 2">
    <name type="scientific">Parasutterella secunda</name>
    <dbReference type="NCBI Taxonomy" id="626947"/>
    <lineage>
        <taxon>Bacteria</taxon>
        <taxon>Pseudomonadati</taxon>
        <taxon>Pseudomonadota</taxon>
        <taxon>Betaproteobacteria</taxon>
        <taxon>Burkholderiales</taxon>
        <taxon>Sutterellaceae</taxon>
        <taxon>Parasutterella</taxon>
    </lineage>
</organism>
<evidence type="ECO:0000313" key="2">
    <source>
        <dbReference type="Proteomes" id="UP000777002"/>
    </source>
</evidence>
<proteinExistence type="predicted"/>
<reference evidence="1 2" key="1">
    <citation type="journal article" date="2021" name="Sci. Rep.">
        <title>The distribution of antibiotic resistance genes in chicken gut microbiota commensals.</title>
        <authorList>
            <person name="Juricova H."/>
            <person name="Matiasovicova J."/>
            <person name="Kubasova T."/>
            <person name="Cejkova D."/>
            <person name="Rychlik I."/>
        </authorList>
    </citation>
    <scope>NUCLEOTIDE SEQUENCE [LARGE SCALE GENOMIC DNA]</scope>
    <source>
        <strain evidence="1 2">An562</strain>
    </source>
</reference>